<accession>A0A2A9EZB8</accession>
<reference evidence="2 3" key="1">
    <citation type="submission" date="2017-10" db="EMBL/GenBank/DDBJ databases">
        <title>Sequencing the genomes of 1000 actinobacteria strains.</title>
        <authorList>
            <person name="Klenk H.-P."/>
        </authorList>
    </citation>
    <scope>NUCLEOTIDE SEQUENCE [LARGE SCALE GENOMIC DNA]</scope>
    <source>
        <strain evidence="2 3">DSM 21863</strain>
    </source>
</reference>
<dbReference type="EMBL" id="PDJJ01000001">
    <property type="protein sequence ID" value="PFG44218.1"/>
    <property type="molecule type" value="Genomic_DNA"/>
</dbReference>
<feature type="domain" description="Polysaccharide pyruvyl transferase" evidence="1">
    <location>
        <begin position="78"/>
        <end position="319"/>
    </location>
</feature>
<sequence length="406" mass="42550">MHGGRTADVRVGLVGEFGVHNSGNEATLQVVLDLLAADARLAPVVVADKHDVVARDRGVRAVPLHDPAARRGGLRGLLGKASDAWHAWRTVGLLDVVVIPGTGIFEGLAIAPGGIPLTLFWYGLAARLRRRPFLVLSVGVDEAFHPVTGRLFRWTMGCATYLSVRDAGSARAARALGVRRDLPVVPDLVLGVDVGTADRGTGAGTVAVGVIEYRGIGTAESEADRAAYVERVLHVVRRLTDAGHDVLVVGGALPDRPTVELVAARAVVAAPGRVTASDALSLDDLTRDLATCAAVVAARYHNLIAALRLDLPAVSVGYGSKQEWLLADFGRPERAHRIDTFDPDEVADQVLAAVTAGSDPAAHDVLDEARRALADQAARVAALLRDVADARAPHADTVPESSGACP</sequence>
<evidence type="ECO:0000313" key="2">
    <source>
        <dbReference type="EMBL" id="PFG44218.1"/>
    </source>
</evidence>
<proteinExistence type="predicted"/>
<dbReference type="RefSeq" id="WP_170023650.1">
    <property type="nucleotide sequence ID" value="NZ_PDJJ01000001.1"/>
</dbReference>
<keyword evidence="3" id="KW-1185">Reference proteome</keyword>
<dbReference type="AlphaFoldDB" id="A0A2A9EZB8"/>
<comment type="caution">
    <text evidence="2">The sequence shown here is derived from an EMBL/GenBank/DDBJ whole genome shotgun (WGS) entry which is preliminary data.</text>
</comment>
<dbReference type="PANTHER" id="PTHR36836:SF1">
    <property type="entry name" value="COLANIC ACID BIOSYNTHESIS PROTEIN WCAK"/>
    <property type="match status" value="1"/>
</dbReference>
<dbReference type="PANTHER" id="PTHR36836">
    <property type="entry name" value="COLANIC ACID BIOSYNTHESIS PROTEIN WCAK"/>
    <property type="match status" value="1"/>
</dbReference>
<dbReference type="Proteomes" id="UP000224130">
    <property type="component" value="Unassembled WGS sequence"/>
</dbReference>
<gene>
    <name evidence="2" type="ORF">ATJ88_2937</name>
</gene>
<keyword evidence="2" id="KW-0808">Transferase</keyword>
<evidence type="ECO:0000313" key="3">
    <source>
        <dbReference type="Proteomes" id="UP000224130"/>
    </source>
</evidence>
<evidence type="ECO:0000259" key="1">
    <source>
        <dbReference type="Pfam" id="PF04230"/>
    </source>
</evidence>
<organism evidence="2 3">
    <name type="scientific">Isoptericola jiangsuensis</name>
    <dbReference type="NCBI Taxonomy" id="548579"/>
    <lineage>
        <taxon>Bacteria</taxon>
        <taxon>Bacillati</taxon>
        <taxon>Actinomycetota</taxon>
        <taxon>Actinomycetes</taxon>
        <taxon>Micrococcales</taxon>
        <taxon>Promicromonosporaceae</taxon>
        <taxon>Isoptericola</taxon>
    </lineage>
</organism>
<dbReference type="Pfam" id="PF04230">
    <property type="entry name" value="PS_pyruv_trans"/>
    <property type="match status" value="1"/>
</dbReference>
<name>A0A2A9EZB8_9MICO</name>
<dbReference type="InterPro" id="IPR007345">
    <property type="entry name" value="Polysacch_pyruvyl_Trfase"/>
</dbReference>
<dbReference type="GO" id="GO:0016740">
    <property type="term" value="F:transferase activity"/>
    <property type="evidence" value="ECO:0007669"/>
    <property type="project" value="UniProtKB-KW"/>
</dbReference>
<protein>
    <submittedName>
        <fullName evidence="2">Polysaccharide pyruvyl transferase WcaK-like protein</fullName>
    </submittedName>
</protein>